<accession>A0ABT6IZM9</accession>
<comment type="caution">
    <text evidence="1">The sequence shown here is derived from an EMBL/GenBank/DDBJ whole genome shotgun (WGS) entry which is preliminary data.</text>
</comment>
<name>A0ABT6IZM9_9STAP</name>
<keyword evidence="2" id="KW-1185">Reference proteome</keyword>
<evidence type="ECO:0000313" key="1">
    <source>
        <dbReference type="EMBL" id="MDH5157939.1"/>
    </source>
</evidence>
<sequence length="69" mass="7921">MATDKQVKYVQSLQAQYYDSDISEEGMLSKTEIKLMSNEEVSNKIHELKKGIAQDELFNECMSYGLPNQ</sequence>
<dbReference type="EMBL" id="JAROYR010000007">
    <property type="protein sequence ID" value="MDH5157939.1"/>
    <property type="molecule type" value="Genomic_DNA"/>
</dbReference>
<protein>
    <recommendedName>
        <fullName evidence="3">Phage protein</fullName>
    </recommendedName>
</protein>
<organism evidence="1 2">
    <name type="scientific">Staphylococcus cohnii</name>
    <dbReference type="NCBI Taxonomy" id="29382"/>
    <lineage>
        <taxon>Bacteria</taxon>
        <taxon>Bacillati</taxon>
        <taxon>Bacillota</taxon>
        <taxon>Bacilli</taxon>
        <taxon>Bacillales</taxon>
        <taxon>Staphylococcaceae</taxon>
        <taxon>Staphylococcus</taxon>
        <taxon>Staphylococcus cohnii species complex</taxon>
    </lineage>
</organism>
<dbReference type="Proteomes" id="UP001159200">
    <property type="component" value="Unassembled WGS sequence"/>
</dbReference>
<gene>
    <name evidence="1" type="ORF">P5X59_06340</name>
</gene>
<reference evidence="1 2" key="1">
    <citation type="submission" date="2023-03" db="EMBL/GenBank/DDBJ databases">
        <title>Bacterial isolates from washroom surfaces on a university campus.</title>
        <authorList>
            <person name="Holman D.B."/>
            <person name="Gzyl K.E."/>
            <person name="Taheri A.E."/>
        </authorList>
    </citation>
    <scope>NUCLEOTIDE SEQUENCE [LARGE SCALE GENOMIC DNA]</scope>
    <source>
        <strain evidence="1 2">RD01</strain>
    </source>
</reference>
<dbReference type="RefSeq" id="WP_280561637.1">
    <property type="nucleotide sequence ID" value="NZ_JAROYJ010000008.1"/>
</dbReference>
<proteinExistence type="predicted"/>
<evidence type="ECO:0000313" key="2">
    <source>
        <dbReference type="Proteomes" id="UP001159200"/>
    </source>
</evidence>
<evidence type="ECO:0008006" key="3">
    <source>
        <dbReference type="Google" id="ProtNLM"/>
    </source>
</evidence>